<sequence>MEVRRALRKGQAESFYFDHPLGEVRLASRVFQI</sequence>
<reference evidence="2" key="1">
    <citation type="submission" date="2016-06" db="EMBL/GenBank/DDBJ databases">
        <authorList>
            <person name="Chen W."/>
            <person name="Hasegawa D.K."/>
        </authorList>
    </citation>
    <scope>NUCLEOTIDE SEQUENCE [LARGE SCALE GENOMIC DNA]</scope>
    <source>
        <strain evidence="2">MEAM1</strain>
    </source>
</reference>
<reference evidence="1 2" key="2">
    <citation type="submission" date="2017-09" db="EMBL/GenBank/DDBJ databases">
        <title>The genome of whitefly Bemisia tabaci, a global crop pest, provides novel insights into virus transmission, host adaptation and insecticide resistance.</title>
        <authorList>
            <person name="Kaur N."/>
            <person name="Kliot A."/>
            <person name="Pinheiro P.V."/>
            <person name="Luan J."/>
            <person name="Zheng Y."/>
            <person name="Liu W."/>
            <person name="Sun H."/>
            <person name="Yang X."/>
            <person name="Xu Y."/>
            <person name="Luo Y."/>
            <person name="Kruse A."/>
            <person name="Fisher T.W."/>
            <person name="Nelson D.R."/>
            <person name="Elimelech M."/>
            <person name="MacCoss M."/>
            <person name="Johnson R."/>
            <person name="Cohen E."/>
            <person name="Hunter W.B."/>
            <person name="Brown J.K."/>
            <person name="Jander G."/>
            <person name="Cilia M."/>
            <person name="Douglas A.E."/>
            <person name="Ghanim M."/>
            <person name="Simmons A.M."/>
            <person name="Wintermantel W.M."/>
            <person name="Ling K.-S."/>
            <person name="Fei Z."/>
        </authorList>
    </citation>
    <scope>NUCLEOTIDE SEQUENCE [LARGE SCALE GENOMIC DNA]</scope>
    <source>
        <strain evidence="1 2">MEAM1</strain>
    </source>
</reference>
<accession>A0A249DX16</accession>
<dbReference type="EMBL" id="CP016303">
    <property type="protein sequence ID" value="ASX25630.1"/>
    <property type="molecule type" value="Genomic_DNA"/>
</dbReference>
<dbReference type="AlphaFoldDB" id="A0A249DX16"/>
<protein>
    <submittedName>
        <fullName evidence="1">Transposase</fullName>
    </submittedName>
</protein>
<organism evidence="1 2">
    <name type="scientific">Candidatus Hamiltonella defensa</name>
    <name type="common">Bemisia tabaci</name>
    <dbReference type="NCBI Taxonomy" id="672795"/>
    <lineage>
        <taxon>Bacteria</taxon>
        <taxon>Pseudomonadati</taxon>
        <taxon>Pseudomonadota</taxon>
        <taxon>Gammaproteobacteria</taxon>
        <taxon>Enterobacterales</taxon>
        <taxon>Enterobacteriaceae</taxon>
        <taxon>aphid secondary symbionts</taxon>
        <taxon>Candidatus Williamhamiltonella</taxon>
    </lineage>
</organism>
<evidence type="ECO:0000313" key="1">
    <source>
        <dbReference type="EMBL" id="ASX25630.1"/>
    </source>
</evidence>
<gene>
    <name evidence="1" type="ORF">BA171_00080</name>
</gene>
<name>A0A249DX16_9ENTR</name>
<proteinExistence type="predicted"/>
<dbReference type="Proteomes" id="UP000216438">
    <property type="component" value="Chromosome"/>
</dbReference>
<evidence type="ECO:0000313" key="2">
    <source>
        <dbReference type="Proteomes" id="UP000216438"/>
    </source>
</evidence>